<gene>
    <name evidence="2" type="ORF">P0Y48_11325</name>
</gene>
<name>A0AAJ5W2A0_9MICO</name>
<accession>A0AAJ5W2A0</accession>
<dbReference type="Proteomes" id="UP001213972">
    <property type="component" value="Chromosome"/>
</dbReference>
<evidence type="ECO:0000313" key="2">
    <source>
        <dbReference type="EMBL" id="WEK13050.1"/>
    </source>
</evidence>
<dbReference type="SUPFAM" id="SSF56059">
    <property type="entry name" value="Glutathione synthetase ATP-binding domain-like"/>
    <property type="match status" value="1"/>
</dbReference>
<evidence type="ECO:0000313" key="3">
    <source>
        <dbReference type="Proteomes" id="UP001213972"/>
    </source>
</evidence>
<dbReference type="InterPro" id="IPR039523">
    <property type="entry name" value="RimK-rel_E_lig_ATP-grasp"/>
</dbReference>
<dbReference type="Pfam" id="PF14397">
    <property type="entry name" value="ATPgrasp_ST"/>
    <property type="match status" value="1"/>
</dbReference>
<proteinExistence type="predicted"/>
<dbReference type="EMBL" id="CP119321">
    <property type="protein sequence ID" value="WEK13050.1"/>
    <property type="molecule type" value="Genomic_DNA"/>
</dbReference>
<protein>
    <submittedName>
        <fullName evidence="2">Sugar-transfer associated ATP-grasp domain-containing protein</fullName>
    </submittedName>
</protein>
<dbReference type="AlphaFoldDB" id="A0AAJ5W2A0"/>
<evidence type="ECO:0000259" key="1">
    <source>
        <dbReference type="Pfam" id="PF14397"/>
    </source>
</evidence>
<feature type="domain" description="Alpha-L-glutamate ligase-related protein ATP-grasp" evidence="1">
    <location>
        <begin position="175"/>
        <end position="315"/>
    </location>
</feature>
<reference evidence="2" key="1">
    <citation type="submission" date="2023-03" db="EMBL/GenBank/DDBJ databases">
        <title>Andean soil-derived lignocellulolytic bacterial consortium as a source of novel taxa and putative plastic-active enzymes.</title>
        <authorList>
            <person name="Diaz-Garcia L."/>
            <person name="Chuvochina M."/>
            <person name="Feuerriegel G."/>
            <person name="Bunk B."/>
            <person name="Sproer C."/>
            <person name="Streit W.R."/>
            <person name="Rodriguez L.M."/>
            <person name="Overmann J."/>
            <person name="Jimenez D.J."/>
        </authorList>
    </citation>
    <scope>NUCLEOTIDE SEQUENCE</scope>
    <source>
        <strain evidence="2">MAG 4610</strain>
    </source>
</reference>
<organism evidence="2 3">
    <name type="scientific">Candidatus Microbacterium phytovorans</name>
    <dbReference type="NCBI Taxonomy" id="3121374"/>
    <lineage>
        <taxon>Bacteria</taxon>
        <taxon>Bacillati</taxon>
        <taxon>Actinomycetota</taxon>
        <taxon>Actinomycetes</taxon>
        <taxon>Micrococcales</taxon>
        <taxon>Microbacteriaceae</taxon>
        <taxon>Microbacterium</taxon>
    </lineage>
</organism>
<sequence length="372" mass="40385">MSSATVITPRLRYLARRFRRFDASALVARARQAARRHGRWTPAVVVDMLWQAAFRAVGFQDYIDYDFAILTAAERATYMTSPLSDRLAMQFDDPAYRHLFHDKIAFNGTFDAFLRREWMVVAEGNADEVRAFAERHGTIITKEPLGRAGLGVHRYHAADVIDWTAFHRGLLARGETLVEEVIRQHDELSALCAGTVNTTRVTAFFDGQRTHILAVAQKFGRGAVSDQNAFGGFYAMLDEQGRATGAGYDSCGSVHIAHPETAVRIADFRLPMFDEVIDLVDRAARVVPEVRYVGWDVAVTPDGPVLVEGNWAAGVYENKPSATGIRTGHRDRYLAAITAAAPLAGGSVGSVGSVGSGGSGGSVGSALEPVAA</sequence>